<keyword evidence="2" id="KW-0433">Leucine-rich repeat</keyword>
<evidence type="ECO:0000256" key="6">
    <source>
        <dbReference type="ARBA" id="ARBA00022989"/>
    </source>
</evidence>
<evidence type="ECO:0000256" key="3">
    <source>
        <dbReference type="ARBA" id="ARBA00022692"/>
    </source>
</evidence>
<evidence type="ECO:0000313" key="11">
    <source>
        <dbReference type="EMBL" id="OQU83661.1"/>
    </source>
</evidence>
<evidence type="ECO:0000256" key="4">
    <source>
        <dbReference type="ARBA" id="ARBA00022729"/>
    </source>
</evidence>
<dbReference type="EMBL" id="CM000764">
    <property type="protein sequence ID" value="OQU83661.1"/>
    <property type="molecule type" value="Genomic_DNA"/>
</dbReference>
<gene>
    <name evidence="11" type="ORF">SORBI_3005G156201</name>
</gene>
<proteinExistence type="predicted"/>
<evidence type="ECO:0000313" key="12">
    <source>
        <dbReference type="Proteomes" id="UP000000768"/>
    </source>
</evidence>
<sequence>MHPAVKLLLLLHVLAAMFLKSNALQLRPTGGGGGGAAGASCIPHEREALLAFKHGISSDPMDLLASWKMDRDCCRWRGVRTKPDMHRI</sequence>
<keyword evidence="3" id="KW-0812">Transmembrane</keyword>
<evidence type="ECO:0000256" key="7">
    <source>
        <dbReference type="ARBA" id="ARBA00023136"/>
    </source>
</evidence>
<protein>
    <recommendedName>
        <fullName evidence="10">Leucine-rich repeat-containing N-terminal plant-type domain-containing protein</fullName>
    </recommendedName>
</protein>
<evidence type="ECO:0000256" key="9">
    <source>
        <dbReference type="SAM" id="SignalP"/>
    </source>
</evidence>
<keyword evidence="4 9" id="KW-0732">Signal</keyword>
<keyword evidence="7" id="KW-0472">Membrane</keyword>
<keyword evidence="5" id="KW-0677">Repeat</keyword>
<dbReference type="PANTHER" id="PTHR48063">
    <property type="entry name" value="LRR RECEPTOR-LIKE KINASE"/>
    <property type="match status" value="1"/>
</dbReference>
<evidence type="ECO:0000256" key="5">
    <source>
        <dbReference type="ARBA" id="ARBA00022737"/>
    </source>
</evidence>
<dbReference type="InterPro" id="IPR046956">
    <property type="entry name" value="RLP23-like"/>
</dbReference>
<evidence type="ECO:0000256" key="8">
    <source>
        <dbReference type="ARBA" id="ARBA00023180"/>
    </source>
</evidence>
<organism evidence="11 12">
    <name type="scientific">Sorghum bicolor</name>
    <name type="common">Sorghum</name>
    <name type="synonym">Sorghum vulgare</name>
    <dbReference type="NCBI Taxonomy" id="4558"/>
    <lineage>
        <taxon>Eukaryota</taxon>
        <taxon>Viridiplantae</taxon>
        <taxon>Streptophyta</taxon>
        <taxon>Embryophyta</taxon>
        <taxon>Tracheophyta</taxon>
        <taxon>Spermatophyta</taxon>
        <taxon>Magnoliopsida</taxon>
        <taxon>Liliopsida</taxon>
        <taxon>Poales</taxon>
        <taxon>Poaceae</taxon>
        <taxon>PACMAD clade</taxon>
        <taxon>Panicoideae</taxon>
        <taxon>Andropogonodae</taxon>
        <taxon>Andropogoneae</taxon>
        <taxon>Sorghinae</taxon>
        <taxon>Sorghum</taxon>
    </lineage>
</organism>
<keyword evidence="6" id="KW-1133">Transmembrane helix</keyword>
<evidence type="ECO:0000256" key="2">
    <source>
        <dbReference type="ARBA" id="ARBA00022614"/>
    </source>
</evidence>
<dbReference type="InParanoid" id="A0A1Z5RJD3"/>
<accession>A0A1Z5RJD3</accession>
<dbReference type="Gramene" id="OQU83661">
    <property type="protein sequence ID" value="OQU83661"/>
    <property type="gene ID" value="SORBI_3005G156201"/>
</dbReference>
<feature type="domain" description="Leucine-rich repeat-containing N-terminal plant-type" evidence="10">
    <location>
        <begin position="43"/>
        <end position="79"/>
    </location>
</feature>
<feature type="chain" id="PRO_5012012395" description="Leucine-rich repeat-containing N-terminal plant-type domain-containing protein" evidence="9">
    <location>
        <begin position="24"/>
        <end position="88"/>
    </location>
</feature>
<keyword evidence="8" id="KW-0325">Glycoprotein</keyword>
<evidence type="ECO:0000256" key="1">
    <source>
        <dbReference type="ARBA" id="ARBA00004479"/>
    </source>
</evidence>
<dbReference type="OMA" id="LASWKMD"/>
<evidence type="ECO:0000259" key="10">
    <source>
        <dbReference type="Pfam" id="PF08263"/>
    </source>
</evidence>
<feature type="signal peptide" evidence="9">
    <location>
        <begin position="1"/>
        <end position="23"/>
    </location>
</feature>
<dbReference type="Pfam" id="PF08263">
    <property type="entry name" value="LRRNT_2"/>
    <property type="match status" value="1"/>
</dbReference>
<reference evidence="12" key="2">
    <citation type="journal article" date="2018" name="Plant J.">
        <title>The Sorghum bicolor reference genome: improved assembly, gene annotations, a transcriptome atlas, and signatures of genome organization.</title>
        <authorList>
            <person name="McCormick R.F."/>
            <person name="Truong S.K."/>
            <person name="Sreedasyam A."/>
            <person name="Jenkins J."/>
            <person name="Shu S."/>
            <person name="Sims D."/>
            <person name="Kennedy M."/>
            <person name="Amirebrahimi M."/>
            <person name="Weers B.D."/>
            <person name="McKinley B."/>
            <person name="Mattison A."/>
            <person name="Morishige D.T."/>
            <person name="Grimwood J."/>
            <person name="Schmutz J."/>
            <person name="Mullet J.E."/>
        </authorList>
    </citation>
    <scope>NUCLEOTIDE SEQUENCE [LARGE SCALE GENOMIC DNA]</scope>
    <source>
        <strain evidence="12">cv. BTx623</strain>
    </source>
</reference>
<dbReference type="InterPro" id="IPR013210">
    <property type="entry name" value="LRR_N_plant-typ"/>
</dbReference>
<dbReference type="eggNOG" id="KOG0619">
    <property type="taxonomic scope" value="Eukaryota"/>
</dbReference>
<dbReference type="PANTHER" id="PTHR48063:SF40">
    <property type="entry name" value="LEUCINE-RICH REPEAT-CONTAINING N-TERMINAL PLANT-TYPE DOMAIN-CONTAINING PROTEIN"/>
    <property type="match status" value="1"/>
</dbReference>
<dbReference type="AlphaFoldDB" id="A0A1Z5RJD3"/>
<dbReference type="GO" id="GO:0016020">
    <property type="term" value="C:membrane"/>
    <property type="evidence" value="ECO:0007669"/>
    <property type="project" value="UniProtKB-SubCell"/>
</dbReference>
<keyword evidence="12" id="KW-1185">Reference proteome</keyword>
<dbReference type="InterPro" id="IPR032675">
    <property type="entry name" value="LRR_dom_sf"/>
</dbReference>
<dbReference type="Gene3D" id="3.80.10.10">
    <property type="entry name" value="Ribonuclease Inhibitor"/>
    <property type="match status" value="1"/>
</dbReference>
<reference evidence="11 12" key="1">
    <citation type="journal article" date="2009" name="Nature">
        <title>The Sorghum bicolor genome and the diversification of grasses.</title>
        <authorList>
            <person name="Paterson A.H."/>
            <person name="Bowers J.E."/>
            <person name="Bruggmann R."/>
            <person name="Dubchak I."/>
            <person name="Grimwood J."/>
            <person name="Gundlach H."/>
            <person name="Haberer G."/>
            <person name="Hellsten U."/>
            <person name="Mitros T."/>
            <person name="Poliakov A."/>
            <person name="Schmutz J."/>
            <person name="Spannagl M."/>
            <person name="Tang H."/>
            <person name="Wang X."/>
            <person name="Wicker T."/>
            <person name="Bharti A.K."/>
            <person name="Chapman J."/>
            <person name="Feltus F.A."/>
            <person name="Gowik U."/>
            <person name="Grigoriev I.V."/>
            <person name="Lyons E."/>
            <person name="Maher C.A."/>
            <person name="Martis M."/>
            <person name="Narechania A."/>
            <person name="Otillar R.P."/>
            <person name="Penning B.W."/>
            <person name="Salamov A.A."/>
            <person name="Wang Y."/>
            <person name="Zhang L."/>
            <person name="Carpita N.C."/>
            <person name="Freeling M."/>
            <person name="Gingle A.R."/>
            <person name="Hash C.T."/>
            <person name="Keller B."/>
            <person name="Klein P."/>
            <person name="Kresovich S."/>
            <person name="McCann M.C."/>
            <person name="Ming R."/>
            <person name="Peterson D.G."/>
            <person name="Mehboob-ur-Rahman"/>
            <person name="Ware D."/>
            <person name="Westhoff P."/>
            <person name="Mayer K.F."/>
            <person name="Messing J."/>
            <person name="Rokhsar D.S."/>
        </authorList>
    </citation>
    <scope>NUCLEOTIDE SEQUENCE [LARGE SCALE GENOMIC DNA]</scope>
    <source>
        <strain evidence="12">cv. BTx623</strain>
    </source>
</reference>
<comment type="subcellular location">
    <subcellularLocation>
        <location evidence="1">Membrane</location>
        <topology evidence="1">Single-pass type I membrane protein</topology>
    </subcellularLocation>
</comment>
<name>A0A1Z5RJD3_SORBI</name>
<dbReference type="Proteomes" id="UP000000768">
    <property type="component" value="Chromosome 5"/>
</dbReference>